<dbReference type="Proteomes" id="UP001187221">
    <property type="component" value="Unassembled WGS sequence"/>
</dbReference>
<name>A0ABQ6P2N4_9SPHN</name>
<reference evidence="1 2" key="1">
    <citation type="submission" date="2023-06" db="EMBL/GenBank/DDBJ databases">
        <title>Draft genome sequence of Novosphingobium sp. strain IK01.</title>
        <authorList>
            <person name="Hatamoto M."/>
            <person name="Ikarashi T."/>
            <person name="Yamaguchi T."/>
        </authorList>
    </citation>
    <scope>NUCLEOTIDE SEQUENCE [LARGE SCALE GENOMIC DNA]</scope>
    <source>
        <strain evidence="1 2">IK01</strain>
    </source>
</reference>
<comment type="caution">
    <text evidence="1">The sequence shown here is derived from an EMBL/GenBank/DDBJ whole genome shotgun (WGS) entry which is preliminary data.</text>
</comment>
<evidence type="ECO:0000313" key="2">
    <source>
        <dbReference type="Proteomes" id="UP001187221"/>
    </source>
</evidence>
<organism evidence="1 2">
    <name type="scientific">Novosphingobium pituita</name>
    <dbReference type="NCBI Taxonomy" id="3056842"/>
    <lineage>
        <taxon>Bacteria</taxon>
        <taxon>Pseudomonadati</taxon>
        <taxon>Pseudomonadota</taxon>
        <taxon>Alphaproteobacteria</taxon>
        <taxon>Sphingomonadales</taxon>
        <taxon>Sphingomonadaceae</taxon>
        <taxon>Novosphingobium</taxon>
    </lineage>
</organism>
<evidence type="ECO:0000313" key="1">
    <source>
        <dbReference type="EMBL" id="GMM59514.1"/>
    </source>
</evidence>
<gene>
    <name evidence="1" type="ORF">NUTIK01_02910</name>
</gene>
<dbReference type="RefSeq" id="WP_317973369.1">
    <property type="nucleotide sequence ID" value="NZ_BTFW01000001.1"/>
</dbReference>
<sequence>MTKLRTPLSFSRAITTIAAAIGWEAAAKVSGRSVRTVRHWSESDRHGTPSLDQALALDRAFIAAGGDHGPILFSYGLQLDVALVDAVACRTALAEDIAATTRETGDAISHCIQALHPGATPAQIYRAIAETEEADALFPRLLGRLKALLPGTGAGREATGEMR</sequence>
<protein>
    <submittedName>
        <fullName evidence="1">Uncharacterized protein</fullName>
    </submittedName>
</protein>
<proteinExistence type="predicted"/>
<accession>A0ABQ6P2N4</accession>
<keyword evidence="2" id="KW-1185">Reference proteome</keyword>
<dbReference type="EMBL" id="BTFW01000001">
    <property type="protein sequence ID" value="GMM59514.1"/>
    <property type="molecule type" value="Genomic_DNA"/>
</dbReference>